<comment type="catalytic activity">
    <reaction evidence="5 6">
        <text>N(6)-[(R)-lipoyl]-L-lysyl-[glycine-cleavage complex H protein] + glycine + H(+) = N(6)-[(R)-S(8)-aminomethyldihydrolipoyl]-L-lysyl-[glycine-cleavage complex H protein] + CO2</text>
        <dbReference type="Rhea" id="RHEA:24304"/>
        <dbReference type="Rhea" id="RHEA-COMP:10494"/>
        <dbReference type="Rhea" id="RHEA-COMP:10495"/>
        <dbReference type="ChEBI" id="CHEBI:15378"/>
        <dbReference type="ChEBI" id="CHEBI:16526"/>
        <dbReference type="ChEBI" id="CHEBI:57305"/>
        <dbReference type="ChEBI" id="CHEBI:83099"/>
        <dbReference type="ChEBI" id="CHEBI:83143"/>
        <dbReference type="EC" id="1.4.4.2"/>
    </reaction>
</comment>
<dbReference type="RefSeq" id="WP_012935221.1">
    <property type="nucleotide sequence ID" value="NC_013739.1"/>
</dbReference>
<dbReference type="InterPro" id="IPR015421">
    <property type="entry name" value="PyrdxlP-dep_Trfase_major"/>
</dbReference>
<keyword evidence="4 6" id="KW-0560">Oxidoreductase</keyword>
<evidence type="ECO:0000256" key="5">
    <source>
        <dbReference type="ARBA" id="ARBA00049026"/>
    </source>
</evidence>
<dbReference type="EC" id="1.4.4.2" evidence="6"/>
<evidence type="ECO:0000259" key="7">
    <source>
        <dbReference type="Pfam" id="PF02347"/>
    </source>
</evidence>
<name>D3F1K7_CONWI</name>
<evidence type="ECO:0000259" key="8">
    <source>
        <dbReference type="Pfam" id="PF21478"/>
    </source>
</evidence>
<dbReference type="Proteomes" id="UP000008229">
    <property type="component" value="Chromosome"/>
</dbReference>
<evidence type="ECO:0000256" key="4">
    <source>
        <dbReference type="ARBA" id="ARBA00023002"/>
    </source>
</evidence>
<dbReference type="KEGG" id="cwo:Cwoe_3753"/>
<feature type="domain" description="Glycine dehydrogenase C-terminal" evidence="8">
    <location>
        <begin position="373"/>
        <end position="479"/>
    </location>
</feature>
<dbReference type="InterPro" id="IPR015424">
    <property type="entry name" value="PyrdxlP-dep_Trfase"/>
</dbReference>
<gene>
    <name evidence="6" type="primary">gcvPB</name>
    <name evidence="9" type="ordered locus">Cwoe_3753</name>
</gene>
<dbReference type="Gene3D" id="3.40.640.10">
    <property type="entry name" value="Type I PLP-dependent aspartate aminotransferase-like (Major domain)"/>
    <property type="match status" value="1"/>
</dbReference>
<evidence type="ECO:0000256" key="1">
    <source>
        <dbReference type="ARBA" id="ARBA00001933"/>
    </source>
</evidence>
<evidence type="ECO:0000256" key="3">
    <source>
        <dbReference type="ARBA" id="ARBA00022898"/>
    </source>
</evidence>
<dbReference type="InterPro" id="IPR015422">
    <property type="entry name" value="PyrdxlP-dep_Trfase_small"/>
</dbReference>
<dbReference type="NCBIfam" id="NF003346">
    <property type="entry name" value="PRK04366.1"/>
    <property type="match status" value="1"/>
</dbReference>
<keyword evidence="3 6" id="KW-0663">Pyridoxal phosphate</keyword>
<comment type="subunit">
    <text evidence="6">The glycine cleavage system is composed of four proteins: P, T, L and H. In this organism, the P 'protein' is a heterodimer of two subunits.</text>
</comment>
<comment type="similarity">
    <text evidence="6">Belongs to the GcvP family. C-terminal subunit subfamily.</text>
</comment>
<feature type="domain" description="Glycine cleavage system P-protein N-terminal" evidence="7">
    <location>
        <begin position="53"/>
        <end position="320"/>
    </location>
</feature>
<dbReference type="Gene3D" id="3.90.1150.10">
    <property type="entry name" value="Aspartate Aminotransferase, domain 1"/>
    <property type="match status" value="1"/>
</dbReference>
<dbReference type="InterPro" id="IPR023012">
    <property type="entry name" value="GcvPB"/>
</dbReference>
<reference evidence="9 10" key="1">
    <citation type="journal article" date="2010" name="Stand. Genomic Sci.">
        <title>Complete genome sequence of Conexibacter woesei type strain (ID131577).</title>
        <authorList>
            <person name="Pukall R."/>
            <person name="Lapidus A."/>
            <person name="Glavina Del Rio T."/>
            <person name="Copeland A."/>
            <person name="Tice H."/>
            <person name="Cheng J.-F."/>
            <person name="Lucas S."/>
            <person name="Chen F."/>
            <person name="Nolan M."/>
            <person name="Bruce D."/>
            <person name="Goodwin L."/>
            <person name="Pitluck S."/>
            <person name="Mavromatis K."/>
            <person name="Ivanova N."/>
            <person name="Ovchinnikova G."/>
            <person name="Pati A."/>
            <person name="Chen A."/>
            <person name="Palaniappan K."/>
            <person name="Land M."/>
            <person name="Hauser L."/>
            <person name="Chang Y.-J."/>
            <person name="Jeffries C.D."/>
            <person name="Chain P."/>
            <person name="Meincke L."/>
            <person name="Sims D."/>
            <person name="Brettin T."/>
            <person name="Detter J.C."/>
            <person name="Rohde M."/>
            <person name="Goeker M."/>
            <person name="Bristow J."/>
            <person name="Eisen J.A."/>
            <person name="Markowitz V."/>
            <person name="Kyrpides N.C."/>
            <person name="Klenk H.-P."/>
            <person name="Hugenholtz P."/>
        </authorList>
    </citation>
    <scope>NUCLEOTIDE SEQUENCE [LARGE SCALE GENOMIC DNA]</scope>
    <source>
        <strain evidence="10">DSM 14684 / CIP 108061 / JCM 11494 / NBRC 100937 / ID131577</strain>
    </source>
</reference>
<organism evidence="9 10">
    <name type="scientific">Conexibacter woesei (strain DSM 14684 / CCUG 47730 / CIP 108061 / JCM 11494 / NBRC 100937 / ID131577)</name>
    <dbReference type="NCBI Taxonomy" id="469383"/>
    <lineage>
        <taxon>Bacteria</taxon>
        <taxon>Bacillati</taxon>
        <taxon>Actinomycetota</taxon>
        <taxon>Thermoleophilia</taxon>
        <taxon>Solirubrobacterales</taxon>
        <taxon>Conexibacteraceae</taxon>
        <taxon>Conexibacter</taxon>
    </lineage>
</organism>
<dbReference type="InterPro" id="IPR049315">
    <property type="entry name" value="GDC-P_N"/>
</dbReference>
<proteinExistence type="inferred from homology"/>
<dbReference type="Pfam" id="PF02347">
    <property type="entry name" value="GDC-P"/>
    <property type="match status" value="1"/>
</dbReference>
<dbReference type="OrthoDB" id="9801272at2"/>
<dbReference type="STRING" id="469383.Cwoe_3753"/>
<dbReference type="AlphaFoldDB" id="D3F1K7"/>
<dbReference type="HOGENOM" id="CLU_004620_5_0_11"/>
<dbReference type="SUPFAM" id="SSF53383">
    <property type="entry name" value="PLP-dependent transferases"/>
    <property type="match status" value="1"/>
</dbReference>
<dbReference type="GO" id="GO:0004375">
    <property type="term" value="F:glycine dehydrogenase (decarboxylating) activity"/>
    <property type="evidence" value="ECO:0007669"/>
    <property type="project" value="UniProtKB-EC"/>
</dbReference>
<sequence>MSATEHRFDQIASRPQDGIPFQRDAVTTIYERSVTGRRAFAAPPLDVPERPLDELIPAHLRRTTPAALPEVSEPEIVRHYNRLSKRNFDLDTGFYPLGSCTMKHNPKLHERVAGLPGNARLHPLQDPQRAQGALELMWNLQQSLGEIAGLPHVSLQPSAGSHGELAGLLLTRAYHEDRGGPRRTKVLTPDTAHGTNPATVTMAGYDVVKVGTNPDGGVDVDDLRSKADEQVACLMLTNPNTLGVFDANIEEIASIVHGVGATLYYDGANLNAIMGITRPGDMGFDIVHFNLHKSFTQPHGGGGPGAGPIAVSERIEPYLPKPQVVKREDGAFDLDEDRSKSIGKLRGFQGNYGVFVRSYAYIRSLGSEGLREASEVAVLNANYLLALLRREGVAEYLPAAFDRICMHEFVLSGAPMKRDLGLRTLDLAKRLLDHGVHPPTVYFPLLVDEALLLEPTETETKETLDHFAAVIAEILREAKADPEIARNAPYTTPVRRLDEAGAAKNPVIRQPL</sequence>
<dbReference type="GO" id="GO:0005960">
    <property type="term" value="C:glycine cleavage complex"/>
    <property type="evidence" value="ECO:0007669"/>
    <property type="project" value="TreeGrafter"/>
</dbReference>
<evidence type="ECO:0000256" key="6">
    <source>
        <dbReference type="HAMAP-Rule" id="MF_00713"/>
    </source>
</evidence>
<dbReference type="FunFam" id="3.90.1150.10:FF:000014">
    <property type="entry name" value="Probable glycine dehydrogenase (decarboxylating) subunit 2"/>
    <property type="match status" value="1"/>
</dbReference>
<dbReference type="GO" id="GO:0030170">
    <property type="term" value="F:pyridoxal phosphate binding"/>
    <property type="evidence" value="ECO:0007669"/>
    <property type="project" value="TreeGrafter"/>
</dbReference>
<evidence type="ECO:0000313" key="10">
    <source>
        <dbReference type="Proteomes" id="UP000008229"/>
    </source>
</evidence>
<dbReference type="FunFam" id="3.40.640.10:FF:000224">
    <property type="entry name" value="Probable glycine dehydrogenase (decarboxylating) subunit 2"/>
    <property type="match status" value="1"/>
</dbReference>
<dbReference type="Pfam" id="PF21478">
    <property type="entry name" value="GcvP2_C"/>
    <property type="match status" value="1"/>
</dbReference>
<dbReference type="Gene3D" id="6.20.440.10">
    <property type="match status" value="1"/>
</dbReference>
<dbReference type="HAMAP" id="MF_00713">
    <property type="entry name" value="GcvPB"/>
    <property type="match status" value="1"/>
</dbReference>
<dbReference type="EMBL" id="CP001854">
    <property type="protein sequence ID" value="ADB52170.1"/>
    <property type="molecule type" value="Genomic_DNA"/>
</dbReference>
<dbReference type="GO" id="GO:0019464">
    <property type="term" value="P:glycine decarboxylation via glycine cleavage system"/>
    <property type="evidence" value="ECO:0007669"/>
    <property type="project" value="UniProtKB-UniRule"/>
</dbReference>
<dbReference type="PANTHER" id="PTHR11773:SF1">
    <property type="entry name" value="GLYCINE DEHYDROGENASE (DECARBOXYLATING), MITOCHONDRIAL"/>
    <property type="match status" value="1"/>
</dbReference>
<dbReference type="GO" id="GO:0016594">
    <property type="term" value="F:glycine binding"/>
    <property type="evidence" value="ECO:0007669"/>
    <property type="project" value="TreeGrafter"/>
</dbReference>
<dbReference type="PANTHER" id="PTHR11773">
    <property type="entry name" value="GLYCINE DEHYDROGENASE, DECARBOXYLATING"/>
    <property type="match status" value="1"/>
</dbReference>
<keyword evidence="10" id="KW-1185">Reference proteome</keyword>
<feature type="modified residue" description="N6-(pyridoxal phosphate)lysine" evidence="6">
    <location>
        <position position="293"/>
    </location>
</feature>
<reference evidence="10" key="2">
    <citation type="submission" date="2010-01" db="EMBL/GenBank/DDBJ databases">
        <title>The complete genome of Conexibacter woesei DSM 14684.</title>
        <authorList>
            <consortium name="US DOE Joint Genome Institute (JGI-PGF)"/>
            <person name="Lucas S."/>
            <person name="Copeland A."/>
            <person name="Lapidus A."/>
            <person name="Glavina del Rio T."/>
            <person name="Dalin E."/>
            <person name="Tice H."/>
            <person name="Bruce D."/>
            <person name="Goodwin L."/>
            <person name="Pitluck S."/>
            <person name="Kyrpides N."/>
            <person name="Mavromatis K."/>
            <person name="Ivanova N."/>
            <person name="Mikhailova N."/>
            <person name="Chertkov O."/>
            <person name="Brettin T."/>
            <person name="Detter J.C."/>
            <person name="Han C."/>
            <person name="Larimer F."/>
            <person name="Land M."/>
            <person name="Hauser L."/>
            <person name="Markowitz V."/>
            <person name="Cheng J.-F."/>
            <person name="Hugenholtz P."/>
            <person name="Woyke T."/>
            <person name="Wu D."/>
            <person name="Pukall R."/>
            <person name="Steenblock K."/>
            <person name="Schneider S."/>
            <person name="Klenk H.-P."/>
            <person name="Eisen J.A."/>
        </authorList>
    </citation>
    <scope>NUCLEOTIDE SEQUENCE [LARGE SCALE GENOMIC DNA]</scope>
    <source>
        <strain evidence="10">DSM 14684 / CIP 108061 / JCM 11494 / NBRC 100937 / ID131577</strain>
    </source>
</reference>
<dbReference type="GO" id="GO:0005829">
    <property type="term" value="C:cytosol"/>
    <property type="evidence" value="ECO:0007669"/>
    <property type="project" value="TreeGrafter"/>
</dbReference>
<evidence type="ECO:0000256" key="2">
    <source>
        <dbReference type="ARBA" id="ARBA00003788"/>
    </source>
</evidence>
<dbReference type="InterPro" id="IPR020581">
    <property type="entry name" value="GDC_P"/>
</dbReference>
<accession>D3F1K7</accession>
<dbReference type="eggNOG" id="COG1003">
    <property type="taxonomic scope" value="Bacteria"/>
</dbReference>
<dbReference type="InterPro" id="IPR049316">
    <property type="entry name" value="GDC-P_C"/>
</dbReference>
<protein>
    <recommendedName>
        <fullName evidence="6">Probable glycine dehydrogenase (decarboxylating) subunit 2</fullName>
        <ecNumber evidence="6">1.4.4.2</ecNumber>
    </recommendedName>
    <alternativeName>
        <fullName evidence="6">Glycine cleavage system P-protein subunit 2</fullName>
    </alternativeName>
    <alternativeName>
        <fullName evidence="6">Glycine decarboxylase subunit 2</fullName>
    </alternativeName>
    <alternativeName>
        <fullName evidence="6">Glycine dehydrogenase (aminomethyl-transferring) subunit 2</fullName>
    </alternativeName>
</protein>
<comment type="cofactor">
    <cofactor evidence="1 6">
        <name>pyridoxal 5'-phosphate</name>
        <dbReference type="ChEBI" id="CHEBI:597326"/>
    </cofactor>
</comment>
<comment type="function">
    <text evidence="2 6">The glycine cleavage system catalyzes the degradation of glycine. The P protein binds the alpha-amino group of glycine through its pyridoxal phosphate cofactor; CO(2) is released and the remaining methylamine moiety is then transferred to the lipoamide cofactor of the H protein.</text>
</comment>
<evidence type="ECO:0000313" key="9">
    <source>
        <dbReference type="EMBL" id="ADB52170.1"/>
    </source>
</evidence>